<gene>
    <name evidence="1" type="ORF">TRIADDRAFT_60196</name>
</gene>
<name>B3S7K2_TRIAD</name>
<dbReference type="GeneID" id="6757486"/>
<dbReference type="Proteomes" id="UP000009022">
    <property type="component" value="Unassembled WGS sequence"/>
</dbReference>
<keyword evidence="2" id="KW-1185">Reference proteome</keyword>
<protein>
    <submittedName>
        <fullName evidence="1">Uncharacterized protein</fullName>
    </submittedName>
</protein>
<dbReference type="AlphaFoldDB" id="B3S7K2"/>
<dbReference type="RefSeq" id="XP_002116178.1">
    <property type="nucleotide sequence ID" value="XM_002116142.1"/>
</dbReference>
<evidence type="ECO:0000313" key="1">
    <source>
        <dbReference type="EMBL" id="EDV21211.1"/>
    </source>
</evidence>
<dbReference type="EMBL" id="DS985254">
    <property type="protein sequence ID" value="EDV21211.1"/>
    <property type="molecule type" value="Genomic_DNA"/>
</dbReference>
<dbReference type="HOGENOM" id="CLU_676755_0_0_1"/>
<accession>B3S7K2</accession>
<proteinExistence type="predicted"/>
<reference evidence="1 2" key="1">
    <citation type="journal article" date="2008" name="Nature">
        <title>The Trichoplax genome and the nature of placozoans.</title>
        <authorList>
            <person name="Srivastava M."/>
            <person name="Begovic E."/>
            <person name="Chapman J."/>
            <person name="Putnam N.H."/>
            <person name="Hellsten U."/>
            <person name="Kawashima T."/>
            <person name="Kuo A."/>
            <person name="Mitros T."/>
            <person name="Salamov A."/>
            <person name="Carpenter M.L."/>
            <person name="Signorovitch A.Y."/>
            <person name="Moreno M.A."/>
            <person name="Kamm K."/>
            <person name="Grimwood J."/>
            <person name="Schmutz J."/>
            <person name="Shapiro H."/>
            <person name="Grigoriev I.V."/>
            <person name="Buss L.W."/>
            <person name="Schierwater B."/>
            <person name="Dellaporta S.L."/>
            <person name="Rokhsar D.S."/>
        </authorList>
    </citation>
    <scope>NUCLEOTIDE SEQUENCE [LARGE SCALE GENOMIC DNA]</scope>
    <source>
        <strain evidence="1 2">Grell-BS-1999</strain>
    </source>
</reference>
<sequence length="407" mass="46238">MNEKVKLKSCDYDYEANGSPKKKSNFEIISITNNYCQSRRQSLLDDDTDEIDGGFRGKGNIQFSKSLIKRQSVNNCNNIQEEASNDKVSNHRTESTCSLAVSKNTHNSAVISDVADSATSTSRFRIARQYNLSERGRWTCRDYISNEIKTGKKLHNDRLMNAKEECNYKTIQNTNNGNSSLYHSDDLSLESRRTLPENTTVNLSKNVPSLVPKTNSTLDRALTTTASTNIANASINNNDPLANQSSPKESVNYFKTNIIKHGQLNLGRRSEQPGMFRPIQDKNGLSPTNIDIMHYQQYDLGSPNDFPRTINSPLEESLIFRNSPQHFSPHHHHQYQISNHDHYHTIAGIVEEQLHRVITPLYEAIDYQVQEIMKLKDEVKLSRTDHLVASEIALLRAEIDSLTKVLR</sequence>
<dbReference type="CTD" id="6757486"/>
<evidence type="ECO:0000313" key="2">
    <source>
        <dbReference type="Proteomes" id="UP000009022"/>
    </source>
</evidence>
<dbReference type="InParanoid" id="B3S7K2"/>
<dbReference type="KEGG" id="tad:TRIADDRAFT_60196"/>
<organism evidence="1 2">
    <name type="scientific">Trichoplax adhaerens</name>
    <name type="common">Trichoplax reptans</name>
    <dbReference type="NCBI Taxonomy" id="10228"/>
    <lineage>
        <taxon>Eukaryota</taxon>
        <taxon>Metazoa</taxon>
        <taxon>Placozoa</taxon>
        <taxon>Uniplacotomia</taxon>
        <taxon>Trichoplacea</taxon>
        <taxon>Trichoplacidae</taxon>
        <taxon>Trichoplax</taxon>
    </lineage>
</organism>